<protein>
    <submittedName>
        <fullName evidence="1">Uncharacterized protein</fullName>
    </submittedName>
</protein>
<comment type="caution">
    <text evidence="1">The sequence shown here is derived from an EMBL/GenBank/DDBJ whole genome shotgun (WGS) entry which is preliminary data.</text>
</comment>
<proteinExistence type="predicted"/>
<sequence>MLKHIRQHVDRNAIEGHNMWDCARSTTAEREVMRKVCLYALDPAIAPPAGTSAEELDSKTIAVLIRFLHSIRRSTRPWLRAPLVPGSLIGRIDTRAFETLHAEVRERGFLPWKEGWVCMGLEFCVALQGHEASFSRKLVDILRRNPRSDFRLWRNTPKASA</sequence>
<evidence type="ECO:0000313" key="2">
    <source>
        <dbReference type="Proteomes" id="UP000236197"/>
    </source>
</evidence>
<name>A0A2K2UAD9_9ACTN</name>
<dbReference type="EMBL" id="PPEK01000010">
    <property type="protein sequence ID" value="PNV67285.1"/>
    <property type="molecule type" value="Genomic_DNA"/>
</dbReference>
<gene>
    <name evidence="1" type="ORF">C2L71_08565</name>
</gene>
<organism evidence="1 2">
    <name type="scientific">Enteroscipio rubneri</name>
    <dbReference type="NCBI Taxonomy" id="2070686"/>
    <lineage>
        <taxon>Bacteria</taxon>
        <taxon>Bacillati</taxon>
        <taxon>Actinomycetota</taxon>
        <taxon>Coriobacteriia</taxon>
        <taxon>Eggerthellales</taxon>
        <taxon>Eggerthellaceae</taxon>
        <taxon>Enteroscipio</taxon>
    </lineage>
</organism>
<dbReference type="AlphaFoldDB" id="A0A2K2UAD9"/>
<accession>A0A2K2UAD9</accession>
<keyword evidence="2" id="KW-1185">Reference proteome</keyword>
<evidence type="ECO:0000313" key="1">
    <source>
        <dbReference type="EMBL" id="PNV67285.1"/>
    </source>
</evidence>
<dbReference type="Proteomes" id="UP000236197">
    <property type="component" value="Unassembled WGS sequence"/>
</dbReference>
<reference evidence="2" key="1">
    <citation type="submission" date="2018-01" db="EMBL/GenBank/DDBJ databases">
        <title>Rubneribacter badeniensis gen. nov., sp. nov., and Colonibacter rubneri, gen. nov., sp. nov., WGS of new members of the Eggerthellaceae.</title>
        <authorList>
            <person name="Danylec N."/>
            <person name="Stoll D.A."/>
            <person name="Doetsch A."/>
            <person name="Kulling S.E."/>
            <person name="Huch M."/>
        </authorList>
    </citation>
    <scope>NUCLEOTIDE SEQUENCE [LARGE SCALE GENOMIC DNA]</scope>
    <source>
        <strain evidence="2">ResAG-96</strain>
    </source>
</reference>